<reference evidence="4" key="1">
    <citation type="submission" date="2015-07" db="EMBL/GenBank/DDBJ databases">
        <authorList>
            <person name="Rodrigo-Torres Lidia"/>
            <person name="Arahal R.David."/>
        </authorList>
    </citation>
    <scope>NUCLEOTIDE SEQUENCE [LARGE SCALE GENOMIC DNA]</scope>
    <source>
        <strain evidence="4">CECT 5096</strain>
    </source>
</reference>
<dbReference type="Gene3D" id="3.40.50.620">
    <property type="entry name" value="HUPs"/>
    <property type="match status" value="1"/>
</dbReference>
<organism evidence="3 4">
    <name type="scientific">Roseibium album</name>
    <dbReference type="NCBI Taxonomy" id="311410"/>
    <lineage>
        <taxon>Bacteria</taxon>
        <taxon>Pseudomonadati</taxon>
        <taxon>Pseudomonadota</taxon>
        <taxon>Alphaproteobacteria</taxon>
        <taxon>Hyphomicrobiales</taxon>
        <taxon>Stappiaceae</taxon>
        <taxon>Roseibium</taxon>
    </lineage>
</organism>
<dbReference type="PANTHER" id="PTHR46268:SF6">
    <property type="entry name" value="UNIVERSAL STRESS PROTEIN UP12"/>
    <property type="match status" value="1"/>
</dbReference>
<dbReference type="Pfam" id="PF00582">
    <property type="entry name" value="Usp"/>
    <property type="match status" value="1"/>
</dbReference>
<dbReference type="OrthoDB" id="9792500at2"/>
<dbReference type="SUPFAM" id="SSF52402">
    <property type="entry name" value="Adenine nucleotide alpha hydrolases-like"/>
    <property type="match status" value="1"/>
</dbReference>
<protein>
    <submittedName>
        <fullName evidence="3">Universal stress protein F</fullName>
    </submittedName>
</protein>
<dbReference type="AlphaFoldDB" id="A0A0M6ZW54"/>
<gene>
    <name evidence="3" type="primary">uspF_2</name>
    <name evidence="3" type="ORF">LA5096_04151</name>
</gene>
<name>A0A0M6ZW54_9HYPH</name>
<dbReference type="EMBL" id="CXWC01000011">
    <property type="protein sequence ID" value="CTQ74697.1"/>
    <property type="molecule type" value="Genomic_DNA"/>
</dbReference>
<dbReference type="GeneID" id="97671458"/>
<evidence type="ECO:0000313" key="4">
    <source>
        <dbReference type="Proteomes" id="UP000049983"/>
    </source>
</evidence>
<dbReference type="STRING" id="311410.LA5095_01013"/>
<feature type="domain" description="UspA" evidence="2">
    <location>
        <begin position="2"/>
        <end position="141"/>
    </location>
</feature>
<dbReference type="PANTHER" id="PTHR46268">
    <property type="entry name" value="STRESS RESPONSE PROTEIN NHAX"/>
    <property type="match status" value="1"/>
</dbReference>
<keyword evidence="4" id="KW-1185">Reference proteome</keyword>
<evidence type="ECO:0000259" key="2">
    <source>
        <dbReference type="Pfam" id="PF00582"/>
    </source>
</evidence>
<dbReference type="Proteomes" id="UP000049983">
    <property type="component" value="Unassembled WGS sequence"/>
</dbReference>
<dbReference type="CDD" id="cd00293">
    <property type="entry name" value="USP-like"/>
    <property type="match status" value="1"/>
</dbReference>
<dbReference type="InterPro" id="IPR006016">
    <property type="entry name" value="UspA"/>
</dbReference>
<dbReference type="InterPro" id="IPR014729">
    <property type="entry name" value="Rossmann-like_a/b/a_fold"/>
</dbReference>
<dbReference type="InterPro" id="IPR006015">
    <property type="entry name" value="Universal_stress_UspA"/>
</dbReference>
<comment type="similarity">
    <text evidence="1">Belongs to the universal stress protein A family.</text>
</comment>
<proteinExistence type="inferred from homology"/>
<dbReference type="RefSeq" id="WP_055112810.1">
    <property type="nucleotide sequence ID" value="NZ_CXWA01000005.1"/>
</dbReference>
<evidence type="ECO:0000256" key="1">
    <source>
        <dbReference type="ARBA" id="ARBA00008791"/>
    </source>
</evidence>
<evidence type="ECO:0000313" key="3">
    <source>
        <dbReference type="EMBL" id="CTQ74697.1"/>
    </source>
</evidence>
<sequence length="142" mass="15906">MKKNVLAAIDLTHLQDQKHILEEAKRFVDLDGGTLNVMTVLPPLGGAWVATWFKDDAEETMLQEADKALHTFVNETLGTETKARHIVSHGTVYEEILEMAERLSIDLIVMGAHRPELSDYLLGPNAARVARHSKCSVYIVRE</sequence>
<accession>A0A0M6ZW54</accession>
<dbReference type="PRINTS" id="PR01438">
    <property type="entry name" value="UNVRSLSTRESS"/>
</dbReference>